<evidence type="ECO:0000313" key="1">
    <source>
        <dbReference type="EMBL" id="SEG03288.1"/>
    </source>
</evidence>
<dbReference type="Proteomes" id="UP000236752">
    <property type="component" value="Unassembled WGS sequence"/>
</dbReference>
<sequence length="358" mass="41326">MTNVLQLNIPPRVRPLNQRLSLLLDSFCNHRRSGDDVFWLKENAEILNILETSRTEAPDNLCEIYGAFYAEIEQRFAFFPQYYRFLLSILLDLEDLGMKGTKGEAMVDWAIKQNLAGGELSDLQRMEARRLMARRGFDPLGDDAGLEHRLRRFIGNSRIFSVPNKKAAYELTHTVFYLSEYGRRDPALDQGACDSLHFAGLMAYLEQNADLLAEICIAMNFAQNEPPKVWTEWLFHEKLSYRLFCGDDVRVQDDYHEFLMCHWYQALSGDAVFDASIPQGRVRFERSATRTAPLREMSEYMLRHTHNRTGNWHKMRGPIENEISREAADVLNTAAQSSDRFEAFFEGFARADHVGAMT</sequence>
<organism evidence="1 2">
    <name type="scientific">Thalassococcus halodurans</name>
    <dbReference type="NCBI Taxonomy" id="373675"/>
    <lineage>
        <taxon>Bacteria</taxon>
        <taxon>Pseudomonadati</taxon>
        <taxon>Pseudomonadota</taxon>
        <taxon>Alphaproteobacteria</taxon>
        <taxon>Rhodobacterales</taxon>
        <taxon>Roseobacteraceae</taxon>
        <taxon>Thalassococcus</taxon>
    </lineage>
</organism>
<dbReference type="AlphaFoldDB" id="A0A1H5WV11"/>
<dbReference type="Pfam" id="PF21843">
    <property type="entry name" value="DUF6902"/>
    <property type="match status" value="1"/>
</dbReference>
<protein>
    <submittedName>
        <fullName evidence="1">Uncharacterized protein</fullName>
    </submittedName>
</protein>
<gene>
    <name evidence="1" type="ORF">SAMN04488045_1604</name>
</gene>
<keyword evidence="2" id="KW-1185">Reference proteome</keyword>
<name>A0A1H5WV11_9RHOB</name>
<dbReference type="InterPro" id="IPR054197">
    <property type="entry name" value="DUF6902"/>
</dbReference>
<reference evidence="1 2" key="1">
    <citation type="submission" date="2016-10" db="EMBL/GenBank/DDBJ databases">
        <authorList>
            <person name="de Groot N.N."/>
        </authorList>
    </citation>
    <scope>NUCLEOTIDE SEQUENCE [LARGE SCALE GENOMIC DNA]</scope>
    <source>
        <strain evidence="1 2">DSM 26915</strain>
    </source>
</reference>
<dbReference type="EMBL" id="FNUZ01000002">
    <property type="protein sequence ID" value="SEG03288.1"/>
    <property type="molecule type" value="Genomic_DNA"/>
</dbReference>
<dbReference type="OrthoDB" id="7810029at2"/>
<accession>A0A1H5WV11</accession>
<evidence type="ECO:0000313" key="2">
    <source>
        <dbReference type="Proteomes" id="UP000236752"/>
    </source>
</evidence>
<proteinExistence type="predicted"/>